<gene>
    <name evidence="5" type="ORF">LTR05_003000</name>
</gene>
<comment type="caution">
    <text evidence="5">The sequence shown here is derived from an EMBL/GenBank/DDBJ whole genome shotgun (WGS) entry which is preliminary data.</text>
</comment>
<dbReference type="SUPFAM" id="SSF46689">
    <property type="entry name" value="Homeodomain-like"/>
    <property type="match status" value="2"/>
</dbReference>
<feature type="compositionally biased region" description="Basic and acidic residues" evidence="2">
    <location>
        <begin position="426"/>
        <end position="439"/>
    </location>
</feature>
<dbReference type="Gene3D" id="1.10.10.60">
    <property type="entry name" value="Homeodomain-like"/>
    <property type="match status" value="1"/>
</dbReference>
<feature type="compositionally biased region" description="Polar residues" evidence="2">
    <location>
        <begin position="450"/>
        <end position="462"/>
    </location>
</feature>
<feature type="compositionally biased region" description="Polar residues" evidence="2">
    <location>
        <begin position="485"/>
        <end position="510"/>
    </location>
</feature>
<dbReference type="AlphaFoldDB" id="A0AAN7T518"/>
<evidence type="ECO:0000256" key="1">
    <source>
        <dbReference type="ARBA" id="ARBA00023242"/>
    </source>
</evidence>
<feature type="compositionally biased region" description="Polar residues" evidence="2">
    <location>
        <begin position="244"/>
        <end position="254"/>
    </location>
</feature>
<dbReference type="EMBL" id="JAVRRJ010000002">
    <property type="protein sequence ID" value="KAK5088778.1"/>
    <property type="molecule type" value="Genomic_DNA"/>
</dbReference>
<feature type="region of interest" description="Disordered" evidence="2">
    <location>
        <begin position="324"/>
        <end position="365"/>
    </location>
</feature>
<reference evidence="5 6" key="1">
    <citation type="submission" date="2023-08" db="EMBL/GenBank/DDBJ databases">
        <title>Black Yeasts Isolated from many extreme environments.</title>
        <authorList>
            <person name="Coleine C."/>
            <person name="Stajich J.E."/>
            <person name="Selbmann L."/>
        </authorList>
    </citation>
    <scope>NUCLEOTIDE SEQUENCE [LARGE SCALE GENOMIC DNA]</scope>
    <source>
        <strain evidence="5 6">CCFEE 5910</strain>
    </source>
</reference>
<dbReference type="SMART" id="SM00717">
    <property type="entry name" value="SANT"/>
    <property type="match status" value="2"/>
</dbReference>
<keyword evidence="1" id="KW-0539">Nucleus</keyword>
<feature type="compositionally biased region" description="Polar residues" evidence="2">
    <location>
        <begin position="210"/>
        <end position="219"/>
    </location>
</feature>
<dbReference type="InterPro" id="IPR052450">
    <property type="entry name" value="TRBD-Containing_Protein"/>
</dbReference>
<protein>
    <submittedName>
        <fullName evidence="5">Uncharacterized protein</fullName>
    </submittedName>
</protein>
<proteinExistence type="predicted"/>
<evidence type="ECO:0000313" key="5">
    <source>
        <dbReference type="EMBL" id="KAK5088778.1"/>
    </source>
</evidence>
<dbReference type="InterPro" id="IPR017930">
    <property type="entry name" value="Myb_dom"/>
</dbReference>
<dbReference type="PROSITE" id="PS50090">
    <property type="entry name" value="MYB_LIKE"/>
    <property type="match status" value="2"/>
</dbReference>
<dbReference type="PANTHER" id="PTHR46734">
    <property type="entry name" value="TELOMERIC REPEAT-BINDING FACTOR 1 TERF1"/>
    <property type="match status" value="1"/>
</dbReference>
<evidence type="ECO:0000313" key="6">
    <source>
        <dbReference type="Proteomes" id="UP001309876"/>
    </source>
</evidence>
<dbReference type="PROSITE" id="PS51294">
    <property type="entry name" value="HTH_MYB"/>
    <property type="match status" value="2"/>
</dbReference>
<evidence type="ECO:0000259" key="3">
    <source>
        <dbReference type="PROSITE" id="PS50090"/>
    </source>
</evidence>
<sequence length="557" mass="61732">MNGTLRGLPTLSDVHIPPLRNPGSGSGSRNARGLLPLELVDYNHLNDHDQTNLLSVHNDENSGSRLTRSAPLESPSSQAKKPHLAISELVDAPSEHDNTQVQLPSFVSLSVVEKSPTPAQLNINGHEYPHKRPRLEAETDRNRLLPRPIQKDDKQGLPLLPAMVTGLHEPPPSAALLPSMDPDARPSLQRTSTSKMQVRDMLQKPEKSSNNRPPEQMLNTPELMTAELPKSNELDEAVADADTPSTTASLTHTAQLPKKDTKVRRTRRKWSEPETSDLLAGVKKHGFGKWKQILNDPAYTFVDRTSIDLKDRFRVFAKDYPDGQSEAATSEDALAENSEVGVDSASGRSASISMPVNRQRRKRHPWTKEEDSALLLGVRKYGFQWTDIHNDHDLDLNHRRATDLRDRIRNLYPDGYKHAEARPLRAEVKKQEKAGKKETPAGTLYAPPSQMDSITFPSSANSAGVGPATENDSTSPAHTAERRQTTSGKFPSIAQLTTQTEENDSVTTTRPLPRRSKIVADIESNGITLPSLALNETSANEEWDNTLPPFVNWEHDI</sequence>
<dbReference type="InterPro" id="IPR056302">
    <property type="entry name" value="CHD1-2/Hrp3_HTH"/>
</dbReference>
<feature type="region of interest" description="Disordered" evidence="2">
    <location>
        <begin position="1"/>
        <end position="30"/>
    </location>
</feature>
<evidence type="ECO:0000256" key="2">
    <source>
        <dbReference type="SAM" id="MobiDB-lite"/>
    </source>
</evidence>
<dbReference type="CDD" id="cd11660">
    <property type="entry name" value="SANT_TRF"/>
    <property type="match status" value="2"/>
</dbReference>
<dbReference type="Pfam" id="PF23588">
    <property type="entry name" value="HTH_CHD1_Hrp3"/>
    <property type="match status" value="1"/>
</dbReference>
<accession>A0AAN7T518</accession>
<feature type="domain" description="Myb-like" evidence="3">
    <location>
        <begin position="262"/>
        <end position="317"/>
    </location>
</feature>
<feature type="domain" description="Myb-like" evidence="3">
    <location>
        <begin position="358"/>
        <end position="412"/>
    </location>
</feature>
<feature type="compositionally biased region" description="Polar residues" evidence="2">
    <location>
        <begin position="346"/>
        <end position="356"/>
    </location>
</feature>
<dbReference type="PANTHER" id="PTHR46734:SF1">
    <property type="entry name" value="TELOMERIC REPEAT-BINDING FACTOR 1"/>
    <property type="match status" value="1"/>
</dbReference>
<dbReference type="Gene3D" id="1.10.246.220">
    <property type="match status" value="1"/>
</dbReference>
<feature type="compositionally biased region" description="Basic and acidic residues" evidence="2">
    <location>
        <begin position="197"/>
        <end position="209"/>
    </location>
</feature>
<dbReference type="InterPro" id="IPR009057">
    <property type="entry name" value="Homeodomain-like_sf"/>
</dbReference>
<feature type="domain" description="HTH myb-type" evidence="4">
    <location>
        <begin position="262"/>
        <end position="321"/>
    </location>
</feature>
<dbReference type="Proteomes" id="UP001309876">
    <property type="component" value="Unassembled WGS sequence"/>
</dbReference>
<organism evidence="5 6">
    <name type="scientific">Lithohypha guttulata</name>
    <dbReference type="NCBI Taxonomy" id="1690604"/>
    <lineage>
        <taxon>Eukaryota</taxon>
        <taxon>Fungi</taxon>
        <taxon>Dikarya</taxon>
        <taxon>Ascomycota</taxon>
        <taxon>Pezizomycotina</taxon>
        <taxon>Eurotiomycetes</taxon>
        <taxon>Chaetothyriomycetidae</taxon>
        <taxon>Chaetothyriales</taxon>
        <taxon>Trichomeriaceae</taxon>
        <taxon>Lithohypha</taxon>
    </lineage>
</organism>
<feature type="region of interest" description="Disordered" evidence="2">
    <location>
        <begin position="166"/>
        <end position="220"/>
    </location>
</feature>
<feature type="region of interest" description="Disordered" evidence="2">
    <location>
        <begin position="54"/>
        <end position="82"/>
    </location>
</feature>
<dbReference type="InterPro" id="IPR001005">
    <property type="entry name" value="SANT/Myb"/>
</dbReference>
<feature type="domain" description="HTH myb-type" evidence="4">
    <location>
        <begin position="358"/>
        <end position="416"/>
    </location>
</feature>
<evidence type="ECO:0000259" key="4">
    <source>
        <dbReference type="PROSITE" id="PS51294"/>
    </source>
</evidence>
<feature type="region of interest" description="Disordered" evidence="2">
    <location>
        <begin position="244"/>
        <end position="274"/>
    </location>
</feature>
<name>A0AAN7T518_9EURO</name>
<feature type="region of interest" description="Disordered" evidence="2">
    <location>
        <begin position="426"/>
        <end position="514"/>
    </location>
</feature>
<keyword evidence="6" id="KW-1185">Reference proteome</keyword>